<keyword evidence="3" id="KW-1185">Reference proteome</keyword>
<comment type="caution">
    <text evidence="2">The sequence shown here is derived from an EMBL/GenBank/DDBJ whole genome shotgun (WGS) entry which is preliminary data.</text>
</comment>
<dbReference type="CDD" id="cd06259">
    <property type="entry name" value="YdcF-like"/>
    <property type="match status" value="1"/>
</dbReference>
<evidence type="ECO:0000259" key="1">
    <source>
        <dbReference type="Pfam" id="PF02698"/>
    </source>
</evidence>
<evidence type="ECO:0000313" key="3">
    <source>
        <dbReference type="Proteomes" id="UP000800981"/>
    </source>
</evidence>
<dbReference type="Gene3D" id="3.40.50.620">
    <property type="entry name" value="HUPs"/>
    <property type="match status" value="1"/>
</dbReference>
<evidence type="ECO:0000313" key="2">
    <source>
        <dbReference type="EMBL" id="NHC12595.1"/>
    </source>
</evidence>
<dbReference type="Pfam" id="PF02698">
    <property type="entry name" value="DUF218"/>
    <property type="match status" value="1"/>
</dbReference>
<accession>A0ABX0GQ29</accession>
<dbReference type="InterPro" id="IPR014729">
    <property type="entry name" value="Rossmann-like_a/b/a_fold"/>
</dbReference>
<dbReference type="InterPro" id="IPR003848">
    <property type="entry name" value="DUF218"/>
</dbReference>
<dbReference type="Proteomes" id="UP000800981">
    <property type="component" value="Unassembled WGS sequence"/>
</dbReference>
<dbReference type="InterPro" id="IPR051599">
    <property type="entry name" value="Cell_Envelope_Assoc"/>
</dbReference>
<sequence>MRLLRRIVVLAVLAGAVYLAVTAIRVVQVAGIDDRGPADAIVVLGASQRNGSPAPVLEARLEQAKALYAEKAAPRVVTVGGGQPGDRSTEARAGKEWLIEQGVPARDVIAVPTGTDTYESLEAVSAEMRRQGWRSAVLVTDPWHELRSRAMARDLGLDAVTSPTRTGPSTGTPRSARYVARETLAYAAYSLLGERGSRLLSKGP</sequence>
<protein>
    <submittedName>
        <fullName evidence="2">YdcF family protein</fullName>
    </submittedName>
</protein>
<dbReference type="EMBL" id="JAANNP010000001">
    <property type="protein sequence ID" value="NHC12595.1"/>
    <property type="molecule type" value="Genomic_DNA"/>
</dbReference>
<name>A0ABX0GQ29_9ACTN</name>
<gene>
    <name evidence="2" type="ORF">G9H71_02215</name>
</gene>
<reference evidence="2 3" key="1">
    <citation type="submission" date="2020-03" db="EMBL/GenBank/DDBJ databases">
        <title>Two novel Motilibacter sp.</title>
        <authorList>
            <person name="Liu S."/>
        </authorList>
    </citation>
    <scope>NUCLEOTIDE SEQUENCE [LARGE SCALE GENOMIC DNA]</scope>
    <source>
        <strain evidence="2 3">E257</strain>
    </source>
</reference>
<organism evidence="2 3">
    <name type="scientific">Motilibacter deserti</name>
    <dbReference type="NCBI Taxonomy" id="2714956"/>
    <lineage>
        <taxon>Bacteria</taxon>
        <taxon>Bacillati</taxon>
        <taxon>Actinomycetota</taxon>
        <taxon>Actinomycetes</taxon>
        <taxon>Motilibacterales</taxon>
        <taxon>Motilibacteraceae</taxon>
        <taxon>Motilibacter</taxon>
    </lineage>
</organism>
<proteinExistence type="predicted"/>
<dbReference type="PANTHER" id="PTHR30336:SF20">
    <property type="entry name" value="DUF218 DOMAIN-CONTAINING PROTEIN"/>
    <property type="match status" value="1"/>
</dbReference>
<dbReference type="PANTHER" id="PTHR30336">
    <property type="entry name" value="INNER MEMBRANE PROTEIN, PROBABLE PERMEASE"/>
    <property type="match status" value="1"/>
</dbReference>
<feature type="domain" description="DUF218" evidence="1">
    <location>
        <begin position="39"/>
        <end position="184"/>
    </location>
</feature>
<dbReference type="RefSeq" id="WP_166277120.1">
    <property type="nucleotide sequence ID" value="NZ_JAANNP010000001.1"/>
</dbReference>